<reference evidence="4 5" key="1">
    <citation type="submission" date="2019-07" db="EMBL/GenBank/DDBJ databases">
        <title>Whole genome shotgun sequence of Meiothermus hypogaeus NBRC 106114.</title>
        <authorList>
            <person name="Hosoyama A."/>
            <person name="Uohara A."/>
            <person name="Ohji S."/>
            <person name="Ichikawa N."/>
        </authorList>
    </citation>
    <scope>NUCLEOTIDE SEQUENCE [LARGE SCALE GENOMIC DNA]</scope>
    <source>
        <strain evidence="4 5">NBRC 106114</strain>
    </source>
</reference>
<dbReference type="Pfam" id="PF00378">
    <property type="entry name" value="ECH_1"/>
    <property type="match status" value="1"/>
</dbReference>
<dbReference type="PANTHER" id="PTHR11941:SF54">
    <property type="entry name" value="ENOYL-COA HYDRATASE, MITOCHONDRIAL"/>
    <property type="match status" value="1"/>
</dbReference>
<dbReference type="InterPro" id="IPR018376">
    <property type="entry name" value="Enoyl-CoA_hyd/isom_CS"/>
</dbReference>
<dbReference type="PROSITE" id="PS00166">
    <property type="entry name" value="ENOYL_COA_HYDRATASE"/>
    <property type="match status" value="1"/>
</dbReference>
<dbReference type="Gene3D" id="1.10.12.10">
    <property type="entry name" value="Lyase 2-enoyl-coa Hydratase, Chain A, domain 2"/>
    <property type="match status" value="1"/>
</dbReference>
<dbReference type="Proteomes" id="UP000321197">
    <property type="component" value="Unassembled WGS sequence"/>
</dbReference>
<dbReference type="SUPFAM" id="SSF52096">
    <property type="entry name" value="ClpP/crotonase"/>
    <property type="match status" value="1"/>
</dbReference>
<dbReference type="OrthoDB" id="30646at2"/>
<dbReference type="GO" id="GO:0016836">
    <property type="term" value="F:hydro-lyase activity"/>
    <property type="evidence" value="ECO:0007669"/>
    <property type="project" value="UniProtKB-ARBA"/>
</dbReference>
<proteinExistence type="inferred from homology"/>
<comment type="caution">
    <text evidence="4">The sequence shown here is derived from an EMBL/GenBank/DDBJ whole genome shotgun (WGS) entry which is preliminary data.</text>
</comment>
<dbReference type="RefSeq" id="WP_119342430.1">
    <property type="nucleotide sequence ID" value="NZ_BJXL01000179.1"/>
</dbReference>
<dbReference type="EMBL" id="BJXL01000179">
    <property type="protein sequence ID" value="GEM85138.1"/>
    <property type="molecule type" value="Genomic_DNA"/>
</dbReference>
<gene>
    <name evidence="4" type="primary">paaF</name>
    <name evidence="4" type="ORF">MHY01S_33040</name>
</gene>
<evidence type="ECO:0000256" key="1">
    <source>
        <dbReference type="ARBA" id="ARBA00005254"/>
    </source>
</evidence>
<dbReference type="GO" id="GO:0006635">
    <property type="term" value="P:fatty acid beta-oxidation"/>
    <property type="evidence" value="ECO:0007669"/>
    <property type="project" value="TreeGrafter"/>
</dbReference>
<dbReference type="InterPro" id="IPR001753">
    <property type="entry name" value="Enoyl-CoA_hydra/iso"/>
</dbReference>
<name>A0A511R694_9DEIN</name>
<dbReference type="AlphaFoldDB" id="A0A511R694"/>
<keyword evidence="2" id="KW-0456">Lyase</keyword>
<protein>
    <submittedName>
        <fullName evidence="4">Enoyl-CoA hydratase</fullName>
    </submittedName>
</protein>
<evidence type="ECO:0000256" key="3">
    <source>
        <dbReference type="RuleBase" id="RU003707"/>
    </source>
</evidence>
<sequence>MYENILVETHGRVGLVKLNRPRQLNALNTATLRELAQAVGAFEQDEAIGAMVITGNEQAFAAGADIAEFQQTSLAELMQGLRADQYETLRKVRKPLIAAVSGFAYGGGCELAMLCDLIVASDTARFAQPEINLGIIPGGGGTQRLTRQVGKYLAMEVILAGRVLSAWEALQHGLVNKVVPVELYLEEALELAQAIAERAPLAARLAKDAVNRAQDMSLEHGLSLERSNFLIAFGSEDKHEGTTAFVEKRRPVWKGK</sequence>
<dbReference type="InterPro" id="IPR029045">
    <property type="entry name" value="ClpP/crotonase-like_dom_sf"/>
</dbReference>
<dbReference type="CDD" id="cd06558">
    <property type="entry name" value="crotonase-like"/>
    <property type="match status" value="1"/>
</dbReference>
<dbReference type="FunFam" id="1.10.12.10:FF:000001">
    <property type="entry name" value="Probable enoyl-CoA hydratase, mitochondrial"/>
    <property type="match status" value="1"/>
</dbReference>
<dbReference type="PANTHER" id="PTHR11941">
    <property type="entry name" value="ENOYL-COA HYDRATASE-RELATED"/>
    <property type="match status" value="1"/>
</dbReference>
<dbReference type="InterPro" id="IPR014748">
    <property type="entry name" value="Enoyl-CoA_hydra_C"/>
</dbReference>
<evidence type="ECO:0000313" key="5">
    <source>
        <dbReference type="Proteomes" id="UP000321197"/>
    </source>
</evidence>
<accession>A0A511R694</accession>
<dbReference type="FunFam" id="3.90.226.10:FF:000009">
    <property type="entry name" value="Carnitinyl-CoA dehydratase"/>
    <property type="match status" value="1"/>
</dbReference>
<evidence type="ECO:0000256" key="2">
    <source>
        <dbReference type="ARBA" id="ARBA00023239"/>
    </source>
</evidence>
<dbReference type="Gene3D" id="3.90.226.10">
    <property type="entry name" value="2-enoyl-CoA Hydratase, Chain A, domain 1"/>
    <property type="match status" value="1"/>
</dbReference>
<comment type="similarity">
    <text evidence="1 3">Belongs to the enoyl-CoA hydratase/isomerase family.</text>
</comment>
<organism evidence="4 5">
    <name type="scientific">Meiothermus hypogaeus NBRC 106114</name>
    <dbReference type="NCBI Taxonomy" id="1227553"/>
    <lineage>
        <taxon>Bacteria</taxon>
        <taxon>Thermotogati</taxon>
        <taxon>Deinococcota</taxon>
        <taxon>Deinococci</taxon>
        <taxon>Thermales</taxon>
        <taxon>Thermaceae</taxon>
        <taxon>Meiothermus</taxon>
    </lineage>
</organism>
<evidence type="ECO:0000313" key="4">
    <source>
        <dbReference type="EMBL" id="GEM85138.1"/>
    </source>
</evidence>